<feature type="active site" evidence="5">
    <location>
        <position position="349"/>
    </location>
</feature>
<dbReference type="PROSITE" id="PS01230">
    <property type="entry name" value="TRMA_1"/>
    <property type="match status" value="1"/>
</dbReference>
<keyword evidence="2 4" id="KW-0808">Transferase</keyword>
<dbReference type="Pfam" id="PF05958">
    <property type="entry name" value="tRNA_U5-meth_tr"/>
    <property type="match status" value="1"/>
</dbReference>
<evidence type="ECO:0000256" key="1">
    <source>
        <dbReference type="ARBA" id="ARBA00022603"/>
    </source>
</evidence>
<evidence type="ECO:0000313" key="6">
    <source>
        <dbReference type="EMBL" id="MCW3797441.1"/>
    </source>
</evidence>
<accession>A0ABT3JF60</accession>
<protein>
    <submittedName>
        <fullName evidence="6">Class I SAM-dependent RNA methyltransferase</fullName>
    </submittedName>
</protein>
<evidence type="ECO:0000256" key="4">
    <source>
        <dbReference type="PROSITE-ProRule" id="PRU01024"/>
    </source>
</evidence>
<keyword evidence="1 4" id="KW-0489">Methyltransferase</keyword>
<evidence type="ECO:0000256" key="5">
    <source>
        <dbReference type="PROSITE-ProRule" id="PRU10015"/>
    </source>
</evidence>
<dbReference type="SUPFAM" id="SSF53335">
    <property type="entry name" value="S-adenosyl-L-methionine-dependent methyltransferases"/>
    <property type="match status" value="1"/>
</dbReference>
<dbReference type="InterPro" id="IPR029063">
    <property type="entry name" value="SAM-dependent_MTases_sf"/>
</dbReference>
<feature type="binding site" evidence="4">
    <location>
        <position position="281"/>
    </location>
    <ligand>
        <name>S-adenosyl-L-methionine</name>
        <dbReference type="ChEBI" id="CHEBI:59789"/>
    </ligand>
</feature>
<feature type="binding site" evidence="4">
    <location>
        <position position="263"/>
    </location>
    <ligand>
        <name>S-adenosyl-L-methionine</name>
        <dbReference type="ChEBI" id="CHEBI:59789"/>
    </ligand>
</feature>
<dbReference type="Proteomes" id="UP001526246">
    <property type="component" value="Unassembled WGS sequence"/>
</dbReference>
<dbReference type="RefSeq" id="WP_264881693.1">
    <property type="nucleotide sequence ID" value="NZ_JAPDOB010000001.1"/>
</dbReference>
<organism evidence="6 7">
    <name type="scientific">Sphingomonas arvum</name>
    <dbReference type="NCBI Taxonomy" id="2992113"/>
    <lineage>
        <taxon>Bacteria</taxon>
        <taxon>Pseudomonadati</taxon>
        <taxon>Pseudomonadota</taxon>
        <taxon>Alphaproteobacteria</taxon>
        <taxon>Sphingomonadales</taxon>
        <taxon>Sphingomonadaceae</taxon>
        <taxon>Sphingomonas</taxon>
    </lineage>
</organism>
<reference evidence="6 7" key="1">
    <citation type="submission" date="2022-10" db="EMBL/GenBank/DDBJ databases">
        <title>Sphingomonas sp.</title>
        <authorList>
            <person name="Jin C."/>
        </authorList>
    </citation>
    <scope>NUCLEOTIDE SEQUENCE [LARGE SCALE GENOMIC DNA]</scope>
    <source>
        <strain evidence="6 7">BN140010</strain>
    </source>
</reference>
<sequence>MSVEPIVRIAARGDGVTTGGRHLALAAPGDLVDESGAITPGPHHQPPPCRHFPECGGCQLQHVDDAAYRRYLVDRVAGALAAQRLETDVREPHLSPPRSRRRATLRATRVGKGILLGFNAERSHRIVDMRECHVLRPELFALVAPLRGLLATILLAKRQAEVSLTLCDQGVDVALSGVAAEGLAAAEALTAFAERHALARLSLDQGYGLETRFEPRPVTVALSGTPVVLPPGAFLQATDDGEQALVAAVLEGVAGAVRPADLFAGLGTFALALPGQVYAAEAARDAVLALKAAKPSLAVEHRDLYRRPLSAAELAGFDAVVLDPPRSGAEMQVGELARSAVPRIAYVSCNPATFARDARILSDGGYALRWVRPVGQFRWSVHVELAASFTR</sequence>
<keyword evidence="3 4" id="KW-0949">S-adenosyl-L-methionine</keyword>
<name>A0ABT3JF60_9SPHN</name>
<dbReference type="InterPro" id="IPR010280">
    <property type="entry name" value="U5_MeTrfase_fam"/>
</dbReference>
<dbReference type="GO" id="GO:0008168">
    <property type="term" value="F:methyltransferase activity"/>
    <property type="evidence" value="ECO:0007669"/>
    <property type="project" value="UniProtKB-KW"/>
</dbReference>
<comment type="caution">
    <text evidence="6">The sequence shown here is derived from an EMBL/GenBank/DDBJ whole genome shotgun (WGS) entry which is preliminary data.</text>
</comment>
<dbReference type="PANTHER" id="PTHR11061">
    <property type="entry name" value="RNA M5U METHYLTRANSFERASE"/>
    <property type="match status" value="1"/>
</dbReference>
<feature type="binding site" evidence="4">
    <location>
        <position position="236"/>
    </location>
    <ligand>
        <name>S-adenosyl-L-methionine</name>
        <dbReference type="ChEBI" id="CHEBI:59789"/>
    </ligand>
</feature>
<keyword evidence="7" id="KW-1185">Reference proteome</keyword>
<evidence type="ECO:0000256" key="3">
    <source>
        <dbReference type="ARBA" id="ARBA00022691"/>
    </source>
</evidence>
<dbReference type="GO" id="GO:0032259">
    <property type="term" value="P:methylation"/>
    <property type="evidence" value="ECO:0007669"/>
    <property type="project" value="UniProtKB-KW"/>
</dbReference>
<dbReference type="EMBL" id="JAPDOB010000001">
    <property type="protein sequence ID" value="MCW3797441.1"/>
    <property type="molecule type" value="Genomic_DNA"/>
</dbReference>
<dbReference type="Gene3D" id="2.40.50.1070">
    <property type="match status" value="1"/>
</dbReference>
<dbReference type="InterPro" id="IPR030390">
    <property type="entry name" value="MeTrfase_TrmA_AS"/>
</dbReference>
<dbReference type="PROSITE" id="PS51687">
    <property type="entry name" value="SAM_MT_RNA_M5U"/>
    <property type="match status" value="1"/>
</dbReference>
<feature type="binding site" evidence="4">
    <location>
        <position position="323"/>
    </location>
    <ligand>
        <name>S-adenosyl-L-methionine</name>
        <dbReference type="ChEBI" id="CHEBI:59789"/>
    </ligand>
</feature>
<evidence type="ECO:0000256" key="2">
    <source>
        <dbReference type="ARBA" id="ARBA00022679"/>
    </source>
</evidence>
<gene>
    <name evidence="6" type="ORF">OMW55_06440</name>
</gene>
<comment type="similarity">
    <text evidence="4">Belongs to the class I-like SAM-binding methyltransferase superfamily. RNA M5U methyltransferase family.</text>
</comment>
<evidence type="ECO:0000313" key="7">
    <source>
        <dbReference type="Proteomes" id="UP001526246"/>
    </source>
</evidence>
<feature type="active site" description="Nucleophile" evidence="4">
    <location>
        <position position="349"/>
    </location>
</feature>
<proteinExistence type="inferred from homology"/>
<dbReference type="Gene3D" id="3.40.50.150">
    <property type="entry name" value="Vaccinia Virus protein VP39"/>
    <property type="match status" value="1"/>
</dbReference>
<dbReference type="PANTHER" id="PTHR11061:SF49">
    <property type="entry name" value="23S RRNA (URACIL(1939)-C(5))-METHYLTRANSFERASE RLMD"/>
    <property type="match status" value="1"/>
</dbReference>